<feature type="region of interest" description="Disordered" evidence="2">
    <location>
        <begin position="336"/>
        <end position="400"/>
    </location>
</feature>
<dbReference type="Pfam" id="PF25567">
    <property type="entry name" value="TPR_SYO1"/>
    <property type="match status" value="1"/>
</dbReference>
<dbReference type="PANTHER" id="PTHR13347:SF1">
    <property type="entry name" value="HEAT REPEAT-CONTAINING PROTEIN 3"/>
    <property type="match status" value="1"/>
</dbReference>
<accession>A0ABR4DBD4</accession>
<name>A0ABR4DBD4_9PEZI</name>
<evidence type="ECO:0000256" key="1">
    <source>
        <dbReference type="ARBA" id="ARBA00049983"/>
    </source>
</evidence>
<dbReference type="InterPro" id="IPR057990">
    <property type="entry name" value="TPR_SYO1"/>
</dbReference>
<dbReference type="SMART" id="SM00185">
    <property type="entry name" value="ARM"/>
    <property type="match status" value="2"/>
</dbReference>
<dbReference type="GeneID" id="98126134"/>
<dbReference type="EMBL" id="JAZGUE010000004">
    <property type="protein sequence ID" value="KAL2267668.1"/>
    <property type="molecule type" value="Genomic_DNA"/>
</dbReference>
<keyword evidence="3" id="KW-0812">Transmembrane</keyword>
<dbReference type="InterPro" id="IPR052616">
    <property type="entry name" value="SYO1-like"/>
</dbReference>
<evidence type="ECO:0000256" key="3">
    <source>
        <dbReference type="SAM" id="Phobius"/>
    </source>
</evidence>
<keyword evidence="6" id="KW-1185">Reference proteome</keyword>
<gene>
    <name evidence="5" type="ORF">VTJ83DRAFT_4945</name>
</gene>
<dbReference type="Proteomes" id="UP001600064">
    <property type="component" value="Unassembled WGS sequence"/>
</dbReference>
<feature type="domain" description="SYO1-like TPR repeats" evidence="4">
    <location>
        <begin position="584"/>
        <end position="714"/>
    </location>
</feature>
<dbReference type="InterPro" id="IPR000225">
    <property type="entry name" value="Armadillo"/>
</dbReference>
<feature type="compositionally biased region" description="Acidic residues" evidence="2">
    <location>
        <begin position="345"/>
        <end position="396"/>
    </location>
</feature>
<evidence type="ECO:0000256" key="2">
    <source>
        <dbReference type="SAM" id="MobiDB-lite"/>
    </source>
</evidence>
<reference evidence="5 6" key="1">
    <citation type="journal article" date="2024" name="Commun. Biol.">
        <title>Comparative genomic analysis of thermophilic fungi reveals convergent evolutionary adaptations and gene losses.</title>
        <authorList>
            <person name="Steindorff A.S."/>
            <person name="Aguilar-Pontes M.V."/>
            <person name="Robinson A.J."/>
            <person name="Andreopoulos B."/>
            <person name="LaButti K."/>
            <person name="Kuo A."/>
            <person name="Mondo S."/>
            <person name="Riley R."/>
            <person name="Otillar R."/>
            <person name="Haridas S."/>
            <person name="Lipzen A."/>
            <person name="Grimwood J."/>
            <person name="Schmutz J."/>
            <person name="Clum A."/>
            <person name="Reid I.D."/>
            <person name="Moisan M.C."/>
            <person name="Butler G."/>
            <person name="Nguyen T.T.M."/>
            <person name="Dewar K."/>
            <person name="Conant G."/>
            <person name="Drula E."/>
            <person name="Henrissat B."/>
            <person name="Hansel C."/>
            <person name="Singer S."/>
            <person name="Hutchinson M.I."/>
            <person name="de Vries R.P."/>
            <person name="Natvig D.O."/>
            <person name="Powell A.J."/>
            <person name="Tsang A."/>
            <person name="Grigoriev I.V."/>
        </authorList>
    </citation>
    <scope>NUCLEOTIDE SEQUENCE [LARGE SCALE GENOMIC DNA]</scope>
    <source>
        <strain evidence="5 6">ATCC 22073</strain>
    </source>
</reference>
<organism evidence="5 6">
    <name type="scientific">Remersonia thermophila</name>
    <dbReference type="NCBI Taxonomy" id="72144"/>
    <lineage>
        <taxon>Eukaryota</taxon>
        <taxon>Fungi</taxon>
        <taxon>Dikarya</taxon>
        <taxon>Ascomycota</taxon>
        <taxon>Pezizomycotina</taxon>
        <taxon>Sordariomycetes</taxon>
        <taxon>Sordariomycetidae</taxon>
        <taxon>Sordariales</taxon>
        <taxon>Sordariales incertae sedis</taxon>
        <taxon>Remersonia</taxon>
    </lineage>
</organism>
<dbReference type="CDD" id="cd13394">
    <property type="entry name" value="Syo1_like"/>
    <property type="match status" value="1"/>
</dbReference>
<dbReference type="Gene3D" id="1.25.10.10">
    <property type="entry name" value="Leucine-rich Repeat Variant"/>
    <property type="match status" value="1"/>
</dbReference>
<feature type="region of interest" description="Disordered" evidence="2">
    <location>
        <begin position="1"/>
        <end position="28"/>
    </location>
</feature>
<evidence type="ECO:0000313" key="6">
    <source>
        <dbReference type="Proteomes" id="UP001600064"/>
    </source>
</evidence>
<dbReference type="InterPro" id="IPR016024">
    <property type="entry name" value="ARM-type_fold"/>
</dbReference>
<dbReference type="SUPFAM" id="SSF48371">
    <property type="entry name" value="ARM repeat"/>
    <property type="match status" value="1"/>
</dbReference>
<feature type="compositionally biased region" description="Basic residues" evidence="2">
    <location>
        <begin position="1"/>
        <end position="11"/>
    </location>
</feature>
<comment type="caution">
    <text evidence="5">The sequence shown here is derived from an EMBL/GenBank/DDBJ whole genome shotgun (WGS) entry which is preliminary data.</text>
</comment>
<dbReference type="PANTHER" id="PTHR13347">
    <property type="entry name" value="HEAT REPEAT-CONTAINING PROTEIN 3"/>
    <property type="match status" value="1"/>
</dbReference>
<evidence type="ECO:0000259" key="4">
    <source>
        <dbReference type="Pfam" id="PF25567"/>
    </source>
</evidence>
<dbReference type="InterPro" id="IPR011989">
    <property type="entry name" value="ARM-like"/>
</dbReference>
<feature type="region of interest" description="Disordered" evidence="2">
    <location>
        <begin position="552"/>
        <end position="577"/>
    </location>
</feature>
<keyword evidence="3" id="KW-1133">Transmembrane helix</keyword>
<feature type="transmembrane region" description="Helical" evidence="3">
    <location>
        <begin position="154"/>
        <end position="172"/>
    </location>
</feature>
<protein>
    <recommendedName>
        <fullName evidence="4">SYO1-like TPR repeats domain-containing protein</fullName>
    </recommendedName>
</protein>
<proteinExistence type="inferred from homology"/>
<dbReference type="RefSeq" id="XP_070866395.1">
    <property type="nucleotide sequence ID" value="XM_071011490.1"/>
</dbReference>
<comment type="similarity">
    <text evidence="1">Belongs to the nuclear import and ribosome assembly adapter family.</text>
</comment>
<keyword evidence="3" id="KW-0472">Membrane</keyword>
<sequence>MGKSRRNRARASNRADPIAKPVKPPSDPELAKLREAKILPVLRDLKSTEAKSRTAAAGAIANIVQDARCRKLLLREQVVHVVLTETLTDNSIDSRAAGWEILKVLAQEEEADFCVHLYRQDVLTAMEHAAKAILETLTATEPPFSKLLKAQQRVLWAIASSLLILLNLLALARDEILSAIVANPTILRFLFRLAATDVAPQDIFDEVMSCLTTLSEDNLQLGQAITNDPETQCYEALLRLATTGTAASPRSVLSCGVLHNVFASLNWLDHSPGKDGACDAVLVPSLTRALEQVTPSSLTAANGASSPAEIAQVALEILASIGTDFHETLVKGNRAPLDAGKAAEEEWNGIDDETDGDAMDVDGGSDAEQQDGDNEDDEAEEEQEGEDIDDDEEGDGDSITSDVEADMDLVTAAEGSGSGDLDDLPTLRELLQRAVPQLIRLAGQLPLDTDASLVVQSRALSALNNIAWTISCLDFDGDENANIYAAWYPTAKKIWRKVVAPILEADCADLALATQVTSLAWAVARTLQGETPAPEGAHHRKFMALYRAAAGKQDPPAEEAPRGGDGGGDGGGDDAPDPFQGLGVKCIGVLGSLARDPAPVEVNREVGVFLMTVLEAGGEAGLEGGPAPTAAFQAPPADVIEALNQVFDLYGDEELPCDREVFWKDGFLGHLEALVPRVRALAKGIDKRTQPELRTRADEAVLNLGRFVQYKKKHAPK</sequence>
<evidence type="ECO:0000313" key="5">
    <source>
        <dbReference type="EMBL" id="KAL2267668.1"/>
    </source>
</evidence>